<keyword evidence="1" id="KW-0472">Membrane</keyword>
<evidence type="ECO:0000313" key="3">
    <source>
        <dbReference type="Proteomes" id="UP000229897"/>
    </source>
</evidence>
<reference evidence="2" key="1">
    <citation type="submission" date="2017-10" db="EMBL/GenBank/DDBJ databases">
        <title>Massilia psychrophilum sp. nov., a novel purple-pigmented bacterium isolated from Tianshan glacier, Xinjiang Municipality, China.</title>
        <authorList>
            <person name="Wang H."/>
        </authorList>
    </citation>
    <scope>NUCLEOTIDE SEQUENCE [LARGE SCALE GENOMIC DNA]</scope>
    <source>
        <strain evidence="2">B2</strain>
    </source>
</reference>
<proteinExistence type="predicted"/>
<keyword evidence="1" id="KW-0812">Transmembrane</keyword>
<dbReference type="AlphaFoldDB" id="A0A2D2DLT9"/>
<name>A0A2D2DLT9_9BURK</name>
<accession>A0A2D2DLT9</accession>
<keyword evidence="1" id="KW-1133">Transmembrane helix</keyword>
<feature type="transmembrane region" description="Helical" evidence="1">
    <location>
        <begin position="77"/>
        <end position="98"/>
    </location>
</feature>
<sequence>MSVMTMPDKMMSHSMFCLLALTNSDRANSWQKMPNQAFISARHHHRQKYCKYLGIFYGIINLNMLSLSESKKDVVNSLLKVAIGIIVVPGAVLAFVWYSNWSAERSARVYCDGIQLGSDISVEIEKFEKNIGFEKEPGGKVSVRHYGFPQERFPMGQHTFLFNGFMFEKAYCDVSLSPDGKVTAKNSFIHYD</sequence>
<evidence type="ECO:0000256" key="1">
    <source>
        <dbReference type="SAM" id="Phobius"/>
    </source>
</evidence>
<gene>
    <name evidence="2" type="ORF">CR152_16465</name>
</gene>
<evidence type="ECO:0000313" key="2">
    <source>
        <dbReference type="EMBL" id="ATQ75949.1"/>
    </source>
</evidence>
<keyword evidence="3" id="KW-1185">Reference proteome</keyword>
<dbReference type="EMBL" id="CP024608">
    <property type="protein sequence ID" value="ATQ75949.1"/>
    <property type="molecule type" value="Genomic_DNA"/>
</dbReference>
<organism evidence="2 3">
    <name type="scientific">Massilia violaceinigra</name>
    <dbReference type="NCBI Taxonomy" id="2045208"/>
    <lineage>
        <taxon>Bacteria</taxon>
        <taxon>Pseudomonadati</taxon>
        <taxon>Pseudomonadota</taxon>
        <taxon>Betaproteobacteria</taxon>
        <taxon>Burkholderiales</taxon>
        <taxon>Oxalobacteraceae</taxon>
        <taxon>Telluria group</taxon>
        <taxon>Massilia</taxon>
    </lineage>
</organism>
<dbReference type="Proteomes" id="UP000229897">
    <property type="component" value="Chromosome"/>
</dbReference>
<dbReference type="KEGG" id="mass:CR152_16465"/>
<protein>
    <submittedName>
        <fullName evidence="2">Uncharacterized protein</fullName>
    </submittedName>
</protein>